<evidence type="ECO:0000313" key="2">
    <source>
        <dbReference type="EMBL" id="CAK0815219.1"/>
    </source>
</evidence>
<evidence type="ECO:0000256" key="1">
    <source>
        <dbReference type="SAM" id="MobiDB-lite"/>
    </source>
</evidence>
<keyword evidence="3" id="KW-1185">Reference proteome</keyword>
<name>A0ABN9R9R6_9DINO</name>
<feature type="compositionally biased region" description="Low complexity" evidence="1">
    <location>
        <begin position="177"/>
        <end position="196"/>
    </location>
</feature>
<feature type="compositionally biased region" description="Low complexity" evidence="1">
    <location>
        <begin position="227"/>
        <end position="236"/>
    </location>
</feature>
<sequence>MALADCPWLPMGGRSAQARAPDGPPVAPRLPPAWDCLSSTPELESMLGSLAVARVALRAGTAAAREREGVRGPAGSAAPRAFARLVGPAPSILVPLPRRCAFGGPLVRALGAALAHVRSLSFEAFHRDVERAPEWSLQRAAKVWPLSRQGAMPAAVAPGGPPGRAAAEARLWPRPARAASRACRAPPAEGAEGAACQPPQGSRSTTPSSRGAAWASAECPRGGAEGAGADAGADSDGSSEDVPDGPISLQVCNTFISVQCGERPRERLARARGAHSCPPGCSPAGGRGPAAAGPPEAPPPPEAEAVPRTPSPPPPALPRRVASTPAGLHEAGEVPAGAAPSRGAALHFEGRCRPCAFSAQGSCKSGSSCGYCHLCEAGEKKRRCREWKERKKTMEAVALPKDAPGPASPQRPEVPASPASRPPRARGSSGCATPVRRSGGRTPGAASGEGTPAAARWADLGDGR</sequence>
<feature type="region of interest" description="Disordered" evidence="1">
    <location>
        <begin position="271"/>
        <end position="322"/>
    </location>
</feature>
<comment type="caution">
    <text evidence="2">The sequence shown here is derived from an EMBL/GenBank/DDBJ whole genome shotgun (WGS) entry which is preliminary data.</text>
</comment>
<protein>
    <recommendedName>
        <fullName evidence="4">C3H1-type domain-containing protein</fullName>
    </recommendedName>
</protein>
<gene>
    <name evidence="2" type="ORF">PCOR1329_LOCUS18578</name>
</gene>
<feature type="compositionally biased region" description="Polar residues" evidence="1">
    <location>
        <begin position="199"/>
        <end position="209"/>
    </location>
</feature>
<feature type="region of interest" description="Disordered" evidence="1">
    <location>
        <begin position="390"/>
        <end position="464"/>
    </location>
</feature>
<evidence type="ECO:0000313" key="3">
    <source>
        <dbReference type="Proteomes" id="UP001189429"/>
    </source>
</evidence>
<feature type="region of interest" description="Disordered" evidence="1">
    <location>
        <begin position="177"/>
        <end position="246"/>
    </location>
</feature>
<organism evidence="2 3">
    <name type="scientific">Prorocentrum cordatum</name>
    <dbReference type="NCBI Taxonomy" id="2364126"/>
    <lineage>
        <taxon>Eukaryota</taxon>
        <taxon>Sar</taxon>
        <taxon>Alveolata</taxon>
        <taxon>Dinophyceae</taxon>
        <taxon>Prorocentrales</taxon>
        <taxon>Prorocentraceae</taxon>
        <taxon>Prorocentrum</taxon>
    </lineage>
</organism>
<evidence type="ECO:0008006" key="4">
    <source>
        <dbReference type="Google" id="ProtNLM"/>
    </source>
</evidence>
<dbReference type="EMBL" id="CAUYUJ010005858">
    <property type="protein sequence ID" value="CAK0815219.1"/>
    <property type="molecule type" value="Genomic_DNA"/>
</dbReference>
<reference evidence="2" key="1">
    <citation type="submission" date="2023-10" db="EMBL/GenBank/DDBJ databases">
        <authorList>
            <person name="Chen Y."/>
            <person name="Shah S."/>
            <person name="Dougan E. K."/>
            <person name="Thang M."/>
            <person name="Chan C."/>
        </authorList>
    </citation>
    <scope>NUCLEOTIDE SEQUENCE [LARGE SCALE GENOMIC DNA]</scope>
</reference>
<accession>A0ABN9R9R6</accession>
<proteinExistence type="predicted"/>
<dbReference type="Proteomes" id="UP001189429">
    <property type="component" value="Unassembled WGS sequence"/>
</dbReference>